<dbReference type="Proteomes" id="UP000255066">
    <property type="component" value="Unassembled WGS sequence"/>
</dbReference>
<reference evidence="1 3" key="1">
    <citation type="submission" date="2015-11" db="EMBL/GenBank/DDBJ databases">
        <title>Genomic analysis of 38 Legionella species identifies large and diverse effector repertoires.</title>
        <authorList>
            <person name="Burstein D."/>
            <person name="Amaro F."/>
            <person name="Zusman T."/>
            <person name="Lifshitz Z."/>
            <person name="Cohen O."/>
            <person name="Gilbert J.A."/>
            <person name="Pupko T."/>
            <person name="Shuman H.A."/>
            <person name="Segal G."/>
        </authorList>
    </citation>
    <scope>NUCLEOTIDE SEQUENCE [LARGE SCALE GENOMIC DNA]</scope>
    <source>
        <strain evidence="1 3">CDC#1407-AL-14</strain>
    </source>
</reference>
<dbReference type="STRING" id="28083.Lbir_2457"/>
<evidence type="ECO:0000313" key="1">
    <source>
        <dbReference type="EMBL" id="KTC68924.1"/>
    </source>
</evidence>
<evidence type="ECO:0000313" key="3">
    <source>
        <dbReference type="Proteomes" id="UP000054735"/>
    </source>
</evidence>
<name>A0A378I9M0_9GAMM</name>
<keyword evidence="3" id="KW-1185">Reference proteome</keyword>
<dbReference type="Proteomes" id="UP000054735">
    <property type="component" value="Unassembled WGS sequence"/>
</dbReference>
<protein>
    <submittedName>
        <fullName evidence="2">Uncharacterized protein</fullName>
    </submittedName>
</protein>
<reference evidence="2 4" key="2">
    <citation type="submission" date="2018-06" db="EMBL/GenBank/DDBJ databases">
        <authorList>
            <consortium name="Pathogen Informatics"/>
            <person name="Doyle S."/>
        </authorList>
    </citation>
    <scope>NUCLEOTIDE SEQUENCE [LARGE SCALE GENOMIC DNA]</scope>
    <source>
        <strain evidence="2 4">NCTC12437</strain>
    </source>
</reference>
<evidence type="ECO:0000313" key="2">
    <source>
        <dbReference type="EMBL" id="STX31440.1"/>
    </source>
</evidence>
<dbReference type="RefSeq" id="WP_058524456.1">
    <property type="nucleotide sequence ID" value="NZ_CAAAHV010000003.1"/>
</dbReference>
<dbReference type="Pfam" id="PF14441">
    <property type="entry name" value="OTT_1508_deam"/>
    <property type="match status" value="1"/>
</dbReference>
<dbReference type="EMBL" id="UGNW01000001">
    <property type="protein sequence ID" value="STX31440.1"/>
    <property type="molecule type" value="Genomic_DNA"/>
</dbReference>
<dbReference type="EMBL" id="LNXT01000044">
    <property type="protein sequence ID" value="KTC68924.1"/>
    <property type="molecule type" value="Genomic_DNA"/>
</dbReference>
<gene>
    <name evidence="1" type="ORF">Lbir_2457</name>
    <name evidence="2" type="ORF">NCTC12437_01213</name>
</gene>
<organism evidence="2 4">
    <name type="scientific">Legionella birminghamensis</name>
    <dbReference type="NCBI Taxonomy" id="28083"/>
    <lineage>
        <taxon>Bacteria</taxon>
        <taxon>Pseudomonadati</taxon>
        <taxon>Pseudomonadota</taxon>
        <taxon>Gammaproteobacteria</taxon>
        <taxon>Legionellales</taxon>
        <taxon>Legionellaceae</taxon>
        <taxon>Legionella</taxon>
    </lineage>
</organism>
<accession>A0A378I9M0</accession>
<dbReference type="AlphaFoldDB" id="A0A378I9M0"/>
<sequence length="447" mass="49375">MRQIVIQNLIIERFNAAGSTNTLSKGTAKAFAHYISGLGVSDETISNLIIPRLVTHIAGLKTAVNKFEYKPFINTLIADAHIVVAQAPQRARKDVSLAQRRIDSLSRILAVQDSISPCSAVLLHEGKFVISSNFPRIEGANEEEMVENFHKMMSDRVGILQQFIRTIEANHSEVHIQPAKDFQSDKSESDEYEIVFNMKAHALAALTARQLGGEQVGGHGNVLPEHKSKYVSPREHLQNALLKVASAYLLAKYYDTYAGFTKEQANALMSPNFVLLVRSKELGKGNWHAEQLQADYLLENHLLKGQPIHIGISKLCCQACDTVLSHYKDIQYRGTHGVNFPGVYDMVNEDVHRGVVTKMSTHLCASDSDSEVDLSSSNHSLTSSVELSVSSDSLMIEPVKPLSLKRSVESLNESGYCFFSVKRCSAYQSKRLTVSQDDVSTTAPISA</sequence>
<proteinExistence type="predicted"/>
<dbReference type="InterPro" id="IPR027796">
    <property type="entry name" value="OTT_1508_deam-like"/>
</dbReference>
<evidence type="ECO:0000313" key="4">
    <source>
        <dbReference type="Proteomes" id="UP000255066"/>
    </source>
</evidence>
<dbReference type="OrthoDB" id="5652502at2"/>